<evidence type="ECO:0000259" key="1">
    <source>
        <dbReference type="PROSITE" id="PS50181"/>
    </source>
</evidence>
<accession>A0A7G2DSS0</accession>
<dbReference type="InterPro" id="IPR011043">
    <property type="entry name" value="Gal_Oxase/kelch_b-propeller"/>
</dbReference>
<dbReference type="NCBIfam" id="TIGR01640">
    <property type="entry name" value="F_box_assoc_1"/>
    <property type="match status" value="1"/>
</dbReference>
<dbReference type="InterPro" id="IPR036047">
    <property type="entry name" value="F-box-like_dom_sf"/>
</dbReference>
<dbReference type="Proteomes" id="UP000516314">
    <property type="component" value="Chromosome 1"/>
</dbReference>
<dbReference type="InterPro" id="IPR050796">
    <property type="entry name" value="SCF_F-box_component"/>
</dbReference>
<evidence type="ECO:0000313" key="3">
    <source>
        <dbReference type="Proteomes" id="UP000516314"/>
    </source>
</evidence>
<dbReference type="Pfam" id="PF00646">
    <property type="entry name" value="F-box"/>
    <property type="match status" value="1"/>
</dbReference>
<feature type="domain" description="F-box" evidence="1">
    <location>
        <begin position="27"/>
        <end position="76"/>
    </location>
</feature>
<dbReference type="InterPro" id="IPR017451">
    <property type="entry name" value="F-box-assoc_interact_dom"/>
</dbReference>
<dbReference type="PANTHER" id="PTHR31672">
    <property type="entry name" value="BNACNNG10540D PROTEIN"/>
    <property type="match status" value="1"/>
</dbReference>
<dbReference type="AlphaFoldDB" id="A0A7G2DSS0"/>
<dbReference type="Gene3D" id="1.20.1280.50">
    <property type="match status" value="1"/>
</dbReference>
<dbReference type="PANTHER" id="PTHR31672:SF13">
    <property type="entry name" value="F-BOX PROTEIN CPR30-LIKE"/>
    <property type="match status" value="1"/>
</dbReference>
<dbReference type="Gene3D" id="2.120.10.80">
    <property type="entry name" value="Kelch-type beta propeller"/>
    <property type="match status" value="1"/>
</dbReference>
<dbReference type="PROSITE" id="PS50181">
    <property type="entry name" value="FBOX"/>
    <property type="match status" value="1"/>
</dbReference>
<dbReference type="EMBL" id="LR881466">
    <property type="protein sequence ID" value="CAD5312556.1"/>
    <property type="molecule type" value="Genomic_DNA"/>
</dbReference>
<dbReference type="SUPFAM" id="SSF50965">
    <property type="entry name" value="Galactose oxidase, central domain"/>
    <property type="match status" value="1"/>
</dbReference>
<dbReference type="FunFam" id="2.120.10.80:FF:000273">
    <property type="entry name" value="F-box/LRR-repeat/kelch-repeat protein At1g09650"/>
    <property type="match status" value="1"/>
</dbReference>
<protein>
    <submittedName>
        <fullName evidence="2">(thale cress) hypothetical protein</fullName>
    </submittedName>
</protein>
<dbReference type="InterPro" id="IPR006527">
    <property type="entry name" value="F-box-assoc_dom_typ1"/>
</dbReference>
<dbReference type="Pfam" id="PF07734">
    <property type="entry name" value="FBA_1"/>
    <property type="match status" value="1"/>
</dbReference>
<evidence type="ECO:0000313" key="2">
    <source>
        <dbReference type="EMBL" id="CAD5312556.1"/>
    </source>
</evidence>
<name>A0A7G2DSS0_ARATH</name>
<dbReference type="CDD" id="cd22157">
    <property type="entry name" value="F-box_AtFBW1-like"/>
    <property type="match status" value="1"/>
</dbReference>
<gene>
    <name evidence="2" type="ORF">AT9943_LOCUS1098</name>
</gene>
<sequence>MVMDEEKQAIVSSSSSSQRKRRYKKLMIASSSLPDDVVEEIFLKLPVKALMRFKSLSKQWRSTLESCYFSQRHLKIAERSHVDHPKVMIITEKWNPDIEISFRTISLESVSFISSALFNFPRGFHHPIYASESCDGLFCIHSPKTQDIYVVNPATRWFRQLPPARFQIFMHKLNPTLDTLREMIPVNHLAFVKATDYKLVWLYNSDASRVTKCEVFDFKANAWRYLTCIPSYRIYHDQKPASANGTLYWFTETYNAEIKVIALDIHTEIFRLLPKPSLIASSEPSHIDMCIIDNGLCMYETEGHKKIIQEIWRLKSSEDAWEKIYTINLLSSSYCHFHVLDGYNLTRLCYWTQKDLVESSTPVAIYKDKKIILSHRYTCNLIVPAIASLDPSHIYTLDNALCMSKREGDKLIQNIWRLKKSSEDTWEKIYTIDFLLILTN</sequence>
<organism evidence="2 3">
    <name type="scientific">Arabidopsis thaliana</name>
    <name type="common">Mouse-ear cress</name>
    <dbReference type="NCBI Taxonomy" id="3702"/>
    <lineage>
        <taxon>Eukaryota</taxon>
        <taxon>Viridiplantae</taxon>
        <taxon>Streptophyta</taxon>
        <taxon>Embryophyta</taxon>
        <taxon>Tracheophyta</taxon>
        <taxon>Spermatophyta</taxon>
        <taxon>Magnoliopsida</taxon>
        <taxon>eudicotyledons</taxon>
        <taxon>Gunneridae</taxon>
        <taxon>Pentapetalae</taxon>
        <taxon>rosids</taxon>
        <taxon>malvids</taxon>
        <taxon>Brassicales</taxon>
        <taxon>Brassicaceae</taxon>
        <taxon>Camelineae</taxon>
        <taxon>Arabidopsis</taxon>
    </lineage>
</organism>
<reference evidence="2 3" key="1">
    <citation type="submission" date="2020-09" db="EMBL/GenBank/DDBJ databases">
        <authorList>
            <person name="Ashkenazy H."/>
        </authorList>
    </citation>
    <scope>NUCLEOTIDE SEQUENCE [LARGE SCALE GENOMIC DNA]</scope>
    <source>
        <strain evidence="3">cv. Cdm-0</strain>
    </source>
</reference>
<proteinExistence type="predicted"/>
<dbReference type="InterPro" id="IPR015915">
    <property type="entry name" value="Kelch-typ_b-propeller"/>
</dbReference>
<dbReference type="InterPro" id="IPR001810">
    <property type="entry name" value="F-box_dom"/>
</dbReference>
<dbReference type="SUPFAM" id="SSF81383">
    <property type="entry name" value="F-box domain"/>
    <property type="match status" value="1"/>
</dbReference>
<dbReference type="SMART" id="SM00256">
    <property type="entry name" value="FBOX"/>
    <property type="match status" value="1"/>
</dbReference>